<feature type="signal peptide" evidence="2">
    <location>
        <begin position="1"/>
        <end position="18"/>
    </location>
</feature>
<dbReference type="Proteomes" id="UP000472265">
    <property type="component" value="Chromosome 1"/>
</dbReference>
<dbReference type="AlphaFoldDB" id="A0A671VZN3"/>
<dbReference type="PROSITE" id="PS00134">
    <property type="entry name" value="TRYPSIN_HIS"/>
    <property type="match status" value="1"/>
</dbReference>
<evidence type="ECO:0000256" key="1">
    <source>
        <dbReference type="ARBA" id="ARBA00023157"/>
    </source>
</evidence>
<dbReference type="GO" id="GO:0006508">
    <property type="term" value="P:proteolysis"/>
    <property type="evidence" value="ECO:0007669"/>
    <property type="project" value="InterPro"/>
</dbReference>
<proteinExistence type="predicted"/>
<dbReference type="GO" id="GO:0004252">
    <property type="term" value="F:serine-type endopeptidase activity"/>
    <property type="evidence" value="ECO:0007669"/>
    <property type="project" value="InterPro"/>
</dbReference>
<gene>
    <name evidence="4" type="primary">LOC115589334</name>
</gene>
<evidence type="ECO:0000313" key="4">
    <source>
        <dbReference type="Ensembl" id="ENSSAUP00010031177.1"/>
    </source>
</evidence>
<dbReference type="Pfam" id="PF00089">
    <property type="entry name" value="Trypsin"/>
    <property type="match status" value="1"/>
</dbReference>
<dbReference type="PANTHER" id="PTHR24271:SF47">
    <property type="entry name" value="KALLIKREIN-1"/>
    <property type="match status" value="1"/>
</dbReference>
<dbReference type="Ensembl" id="ENSSAUT00010032856.1">
    <property type="protein sequence ID" value="ENSSAUP00010031177.1"/>
    <property type="gene ID" value="ENSSAUG00010013312.1"/>
</dbReference>
<evidence type="ECO:0000313" key="5">
    <source>
        <dbReference type="Proteomes" id="UP000472265"/>
    </source>
</evidence>
<name>A0A671VZN3_SPAAU</name>
<protein>
    <submittedName>
        <fullName evidence="4">Kallikrein-15-like</fullName>
    </submittedName>
</protein>
<reference evidence="4" key="2">
    <citation type="submission" date="2025-08" db="UniProtKB">
        <authorList>
            <consortium name="Ensembl"/>
        </authorList>
    </citation>
    <scope>IDENTIFICATION</scope>
</reference>
<organism evidence="4 5">
    <name type="scientific">Sparus aurata</name>
    <name type="common">Gilthead sea bream</name>
    <dbReference type="NCBI Taxonomy" id="8175"/>
    <lineage>
        <taxon>Eukaryota</taxon>
        <taxon>Metazoa</taxon>
        <taxon>Chordata</taxon>
        <taxon>Craniata</taxon>
        <taxon>Vertebrata</taxon>
        <taxon>Euteleostomi</taxon>
        <taxon>Actinopterygii</taxon>
        <taxon>Neopterygii</taxon>
        <taxon>Teleostei</taxon>
        <taxon>Neoteleostei</taxon>
        <taxon>Acanthomorphata</taxon>
        <taxon>Eupercaria</taxon>
        <taxon>Spariformes</taxon>
        <taxon>Sparidae</taxon>
        <taxon>Sparus</taxon>
    </lineage>
</organism>
<dbReference type="InterPro" id="IPR009003">
    <property type="entry name" value="Peptidase_S1_PA"/>
</dbReference>
<dbReference type="GeneTree" id="ENSGT00390000009571"/>
<dbReference type="InterPro" id="IPR001254">
    <property type="entry name" value="Trypsin_dom"/>
</dbReference>
<dbReference type="Gene3D" id="2.40.10.10">
    <property type="entry name" value="Trypsin-like serine proteases"/>
    <property type="match status" value="2"/>
</dbReference>
<dbReference type="GO" id="GO:0030141">
    <property type="term" value="C:secretory granule"/>
    <property type="evidence" value="ECO:0007669"/>
    <property type="project" value="TreeGrafter"/>
</dbReference>
<keyword evidence="5" id="KW-1185">Reference proteome</keyword>
<reference evidence="4" key="3">
    <citation type="submission" date="2025-09" db="UniProtKB">
        <authorList>
            <consortium name="Ensembl"/>
        </authorList>
    </citation>
    <scope>IDENTIFICATION</scope>
</reference>
<dbReference type="InterPro" id="IPR018114">
    <property type="entry name" value="TRYPSIN_HIS"/>
</dbReference>
<dbReference type="SUPFAM" id="SSF50494">
    <property type="entry name" value="Trypsin-like serine proteases"/>
    <property type="match status" value="1"/>
</dbReference>
<dbReference type="PANTHER" id="PTHR24271">
    <property type="entry name" value="KALLIKREIN-RELATED"/>
    <property type="match status" value="1"/>
</dbReference>
<dbReference type="SMART" id="SM00020">
    <property type="entry name" value="Tryp_SPc"/>
    <property type="match status" value="1"/>
</dbReference>
<keyword evidence="2" id="KW-0732">Signal</keyword>
<dbReference type="InterPro" id="IPR043504">
    <property type="entry name" value="Peptidase_S1_PA_chymotrypsin"/>
</dbReference>
<feature type="domain" description="Peptidase S1" evidence="3">
    <location>
        <begin position="27"/>
        <end position="256"/>
    </location>
</feature>
<dbReference type="InterPro" id="IPR001314">
    <property type="entry name" value="Peptidase_S1A"/>
</dbReference>
<evidence type="ECO:0000259" key="3">
    <source>
        <dbReference type="PROSITE" id="PS50240"/>
    </source>
</evidence>
<evidence type="ECO:0000256" key="2">
    <source>
        <dbReference type="SAM" id="SignalP"/>
    </source>
</evidence>
<accession>A0A671VZN3</accession>
<sequence>MGGLTSLLLLLCVGVTVSAVLDLQKRIIGGDNCLDNQRMYHVKLINEVDLLECGGSLLKNNWILTAAHCWMWGMKAVVAVHPGAKLKTVVITAPPVMYGDNQNRIHDIMLLKLPPLDNLPKITPVDLPVDCTKKPKPGDTVQIAGYGVTKTKGPNNERDLEGGEADKLQCANIKLTDCTKLKKIMSDDELTSYNHFLCGETSKVDLSQGDSGGGVMVGNMIYGVFSFMGDAEKAHAADVGFMDVCEYKKWIEDTTPK</sequence>
<keyword evidence="1" id="KW-1015">Disulfide bond</keyword>
<dbReference type="OrthoDB" id="5565075at2759"/>
<feature type="chain" id="PRO_5025395480" evidence="2">
    <location>
        <begin position="19"/>
        <end position="257"/>
    </location>
</feature>
<dbReference type="PRINTS" id="PR00722">
    <property type="entry name" value="CHYMOTRYPSIN"/>
</dbReference>
<reference evidence="4" key="1">
    <citation type="submission" date="2021-04" db="EMBL/GenBank/DDBJ databases">
        <authorList>
            <consortium name="Wellcome Sanger Institute Data Sharing"/>
        </authorList>
    </citation>
    <scope>NUCLEOTIDE SEQUENCE [LARGE SCALE GENOMIC DNA]</scope>
</reference>
<dbReference type="PROSITE" id="PS50240">
    <property type="entry name" value="TRYPSIN_DOM"/>
    <property type="match status" value="1"/>
</dbReference>